<dbReference type="EMBL" id="CP018743">
    <property type="protein sequence ID" value="APO82284.1"/>
    <property type="molecule type" value="Genomic_DNA"/>
</dbReference>
<evidence type="ECO:0000256" key="2">
    <source>
        <dbReference type="ARBA" id="ARBA00022692"/>
    </source>
</evidence>
<protein>
    <recommendedName>
        <fullName evidence="5">Amino acid permease/ SLC12A domain-containing protein</fullName>
    </recommendedName>
</protein>
<keyword evidence="4" id="KW-0472">Membrane</keyword>
<evidence type="ECO:0000256" key="1">
    <source>
        <dbReference type="ARBA" id="ARBA00004141"/>
    </source>
</evidence>
<evidence type="ECO:0000256" key="3">
    <source>
        <dbReference type="ARBA" id="ARBA00022989"/>
    </source>
</evidence>
<reference evidence="6 7" key="1">
    <citation type="submission" date="2016-12" db="EMBL/GenBank/DDBJ databases">
        <title>Draft Genome Sequence of Mercury Resistant Pseudomonas DRA525.</title>
        <authorList>
            <person name="Drace K.M."/>
        </authorList>
    </citation>
    <scope>NUCLEOTIDE SEQUENCE [LARGE SCALE GENOMIC DNA]</scope>
    <source>
        <strain evidence="6 7">DRA525</strain>
    </source>
</reference>
<dbReference type="Proteomes" id="UP000185146">
    <property type="component" value="Chromosome"/>
</dbReference>
<dbReference type="GO" id="GO:0016020">
    <property type="term" value="C:membrane"/>
    <property type="evidence" value="ECO:0007669"/>
    <property type="project" value="UniProtKB-SubCell"/>
</dbReference>
<dbReference type="AlphaFoldDB" id="A0A1L5PQ34"/>
<dbReference type="InterPro" id="IPR004841">
    <property type="entry name" value="AA-permease/SLC12A_dom"/>
</dbReference>
<dbReference type="GO" id="GO:0055085">
    <property type="term" value="P:transmembrane transport"/>
    <property type="evidence" value="ECO:0007669"/>
    <property type="project" value="InterPro"/>
</dbReference>
<evidence type="ECO:0000256" key="4">
    <source>
        <dbReference type="ARBA" id="ARBA00023136"/>
    </source>
</evidence>
<evidence type="ECO:0000313" key="7">
    <source>
        <dbReference type="Proteomes" id="UP000185146"/>
    </source>
</evidence>
<dbReference type="Pfam" id="PF00324">
    <property type="entry name" value="AA_permease"/>
    <property type="match status" value="1"/>
</dbReference>
<keyword evidence="3" id="KW-1133">Transmembrane helix</keyword>
<proteinExistence type="predicted"/>
<sequence length="155" mass="16309">MQPVRVARSHRDGARLEVVAVPVGAAASANSGVYSGSRMLYGLSHQQQAPVAFGRLSGSGTQACCWPIGAGPGLVLGRRQLLLLSTLGLLCSPSPASQLPPRLHRPRGLHSICGSTVAHQSWGRVAALSRHKAAPTGTATTLRATLYLWELACRR</sequence>
<keyword evidence="2" id="KW-0812">Transmembrane</keyword>
<comment type="subcellular location">
    <subcellularLocation>
        <location evidence="1">Membrane</location>
        <topology evidence="1">Multi-pass membrane protein</topology>
    </subcellularLocation>
</comment>
<evidence type="ECO:0000313" key="6">
    <source>
        <dbReference type="EMBL" id="APO82284.1"/>
    </source>
</evidence>
<evidence type="ECO:0000259" key="5">
    <source>
        <dbReference type="Pfam" id="PF00324"/>
    </source>
</evidence>
<organism evidence="6 7">
    <name type="scientific">Pseudomonas putida</name>
    <name type="common">Arthrobacter siderocapsulatus</name>
    <dbReference type="NCBI Taxonomy" id="303"/>
    <lineage>
        <taxon>Bacteria</taxon>
        <taxon>Pseudomonadati</taxon>
        <taxon>Pseudomonadota</taxon>
        <taxon>Gammaproteobacteria</taxon>
        <taxon>Pseudomonadales</taxon>
        <taxon>Pseudomonadaceae</taxon>
        <taxon>Pseudomonas</taxon>
    </lineage>
</organism>
<gene>
    <name evidence="6" type="ORF">BL240_12810</name>
</gene>
<feature type="domain" description="Amino acid permease/ SLC12A" evidence="5">
    <location>
        <begin position="25"/>
        <end position="62"/>
    </location>
</feature>
<accession>A0A1L5PQ34</accession>
<name>A0A1L5PQ34_PSEPU</name>